<dbReference type="RefSeq" id="YP_500570.2">
    <property type="nucleotide sequence ID" value="NC_007795.1"/>
</dbReference>
<dbReference type="EMBL" id="CP000253">
    <property type="protein sequence ID" value="ABD31129.1"/>
    <property type="molecule type" value="Genomic_DNA"/>
</dbReference>
<dbReference type="Proteomes" id="UP000008816">
    <property type="component" value="Chromosome"/>
</dbReference>
<dbReference type="OrthoDB" id="3174733at2"/>
<reference evidence="2" key="1">
    <citation type="book" date="2006" name="Gram positive pathogens, 2nd edition" publisher="ASM Press" city="Washington D.C">
        <title>The Staphylococcus aureus NCTC 8325 genome.</title>
        <editorList>
            <person name="Fischetti V."/>
            <person name="Novick R."/>
            <person name="Ferretti J."/>
            <person name="Portnoy D."/>
            <person name="Rood J."/>
        </editorList>
        <authorList>
            <person name="Gillaspy A.F."/>
            <person name="Worrell V."/>
            <person name="Orvis J."/>
            <person name="Roe B.A."/>
            <person name="Dyer D.W."/>
            <person name="Iandolo J.J."/>
        </authorList>
    </citation>
    <scope>NUCLEOTIDE SEQUENCE [LARGE SCALE GENOMIC DNA]</scope>
    <source>
        <strain evidence="2">NCTC 8325 / PS 47</strain>
    </source>
</reference>
<name>Q2FX28_STAA8</name>
<dbReference type="AlphaFoldDB" id="Q2FX28"/>
<dbReference type="PATRIC" id="fig|93061.5.peg.1885"/>
<proteinExistence type="predicted"/>
<dbReference type="SMR" id="Q2FX28"/>
<dbReference type="HOGENOM" id="CLU_173913_4_0_9"/>
<accession>Q2FX28</accession>
<dbReference type="KEGG" id="sao:SAOUHSC_02077"/>
<dbReference type="STRING" id="93061.SAOUHSC_02077"/>
<evidence type="ECO:0000313" key="2">
    <source>
        <dbReference type="Proteomes" id="UP000008816"/>
    </source>
</evidence>
<keyword evidence="2" id="KW-1185">Reference proteome</keyword>
<dbReference type="eggNOG" id="ENOG50328UW">
    <property type="taxonomic scope" value="Bacteria"/>
</dbReference>
<evidence type="ECO:0000313" key="1">
    <source>
        <dbReference type="EMBL" id="ABD31129.1"/>
    </source>
</evidence>
<organism evidence="1 2">
    <name type="scientific">Staphylococcus aureus (strain NCTC 8325 / PS 47)</name>
    <dbReference type="NCBI Taxonomy" id="93061"/>
    <lineage>
        <taxon>Bacteria</taxon>
        <taxon>Bacillati</taxon>
        <taxon>Bacillota</taxon>
        <taxon>Bacilli</taxon>
        <taxon>Bacillales</taxon>
        <taxon>Staphylococcaceae</taxon>
        <taxon>Staphylococcus</taxon>
    </lineage>
</organism>
<sequence length="94" mass="10922">MQIITKQITQRINSYFKGGKDMMKNSLQAKELAVILSVSKSKAGQIIRELNKELEDEGYIAIRGRIPVQLARKKFPYHDLSDQRIMEELKKENE</sequence>
<protein>
    <submittedName>
        <fullName evidence="1">Phi PV83 orf 12-like protein-related protein</fullName>
    </submittedName>
</protein>
<dbReference type="PaxDb" id="1280-SAXN108_1965"/>
<gene>
    <name evidence="1" type="ordered locus">SAOUHSC_02077</name>
</gene>
<dbReference type="GeneID" id="3919764"/>